<keyword evidence="2" id="KW-0472">Membrane</keyword>
<organism evidence="4 5">
    <name type="scientific">Lacticaseibacillus pabuli</name>
    <dbReference type="NCBI Taxonomy" id="3025672"/>
    <lineage>
        <taxon>Bacteria</taxon>
        <taxon>Bacillati</taxon>
        <taxon>Bacillota</taxon>
        <taxon>Bacilli</taxon>
        <taxon>Lactobacillales</taxon>
        <taxon>Lactobacillaceae</taxon>
        <taxon>Lacticaseibacillus</taxon>
    </lineage>
</organism>
<evidence type="ECO:0000256" key="1">
    <source>
        <dbReference type="SAM" id="MobiDB-lite"/>
    </source>
</evidence>
<evidence type="ECO:0000259" key="3">
    <source>
        <dbReference type="PROSITE" id="PS51782"/>
    </source>
</evidence>
<keyword evidence="2" id="KW-1133">Transmembrane helix</keyword>
<accession>A0ABY7WRA9</accession>
<feature type="transmembrane region" description="Helical" evidence="2">
    <location>
        <begin position="50"/>
        <end position="72"/>
    </location>
</feature>
<dbReference type="Pfam" id="PF01476">
    <property type="entry name" value="LysM"/>
    <property type="match status" value="1"/>
</dbReference>
<dbReference type="InterPro" id="IPR036779">
    <property type="entry name" value="LysM_dom_sf"/>
</dbReference>
<reference evidence="4 5" key="1">
    <citation type="submission" date="2023-02" db="EMBL/GenBank/DDBJ databases">
        <title>Genome sequence of Lacticaseibacillus sp. KACC 23028.</title>
        <authorList>
            <person name="Kim S."/>
            <person name="Heo J."/>
            <person name="Kwon S.-W."/>
        </authorList>
    </citation>
    <scope>NUCLEOTIDE SEQUENCE [LARGE SCALE GENOMIC DNA]</scope>
    <source>
        <strain evidence="4 5">KACC 23028</strain>
    </source>
</reference>
<dbReference type="CDD" id="cd00118">
    <property type="entry name" value="LysM"/>
    <property type="match status" value="1"/>
</dbReference>
<feature type="domain" description="LysM" evidence="3">
    <location>
        <begin position="161"/>
        <end position="205"/>
    </location>
</feature>
<dbReference type="SMART" id="SM00257">
    <property type="entry name" value="LysM"/>
    <property type="match status" value="1"/>
</dbReference>
<dbReference type="SUPFAM" id="SSF54106">
    <property type="entry name" value="LysM domain"/>
    <property type="match status" value="1"/>
</dbReference>
<dbReference type="EMBL" id="CP117884">
    <property type="protein sequence ID" value="WDF81594.1"/>
    <property type="molecule type" value="Genomic_DNA"/>
</dbReference>
<protein>
    <submittedName>
        <fullName evidence="4">LysM domain-containing protein</fullName>
    </submittedName>
</protein>
<dbReference type="Gene3D" id="3.10.350.10">
    <property type="entry name" value="LysM domain"/>
    <property type="match status" value="1"/>
</dbReference>
<dbReference type="InterPro" id="IPR018392">
    <property type="entry name" value="LysM"/>
</dbReference>
<keyword evidence="5" id="KW-1185">Reference proteome</keyword>
<keyword evidence="2" id="KW-0812">Transmembrane</keyword>
<feature type="compositionally biased region" description="Basic and acidic residues" evidence="1">
    <location>
        <begin position="12"/>
        <end position="27"/>
    </location>
</feature>
<evidence type="ECO:0000256" key="2">
    <source>
        <dbReference type="SAM" id="Phobius"/>
    </source>
</evidence>
<feature type="region of interest" description="Disordered" evidence="1">
    <location>
        <begin position="88"/>
        <end position="162"/>
    </location>
</feature>
<feature type="compositionally biased region" description="Low complexity" evidence="1">
    <location>
        <begin position="116"/>
        <end position="160"/>
    </location>
</feature>
<sequence length="206" mass="22156">MPKKRVSSQEPTKNKTNQDKPWDKSFEDDRDDNGNISRIERRKHTRGNTVLTWVLIGAFVLICFIPVVWHAVDARMANKGESNTRITVTNDKKSSAKDDEVSFKSSKSSAKKKKSTSSTSVQSSQAPASSSSVRASSSSRVVSSSSSRASSSSQSSTTAAGSYTVKSGDNLYRIAVNHGMTLSEIQALNGMGSSTSITPGQSLKVK</sequence>
<name>A0ABY7WRA9_9LACO</name>
<feature type="region of interest" description="Disordered" evidence="1">
    <location>
        <begin position="1"/>
        <end position="34"/>
    </location>
</feature>
<proteinExistence type="predicted"/>
<dbReference type="Proteomes" id="UP001220377">
    <property type="component" value="Chromosome"/>
</dbReference>
<dbReference type="PROSITE" id="PS51782">
    <property type="entry name" value="LYSM"/>
    <property type="match status" value="1"/>
</dbReference>
<dbReference type="RefSeq" id="WP_274258461.1">
    <property type="nucleotide sequence ID" value="NZ_CP117884.1"/>
</dbReference>
<evidence type="ECO:0000313" key="5">
    <source>
        <dbReference type="Proteomes" id="UP001220377"/>
    </source>
</evidence>
<feature type="compositionally biased region" description="Basic and acidic residues" evidence="1">
    <location>
        <begin position="90"/>
        <end position="102"/>
    </location>
</feature>
<evidence type="ECO:0000313" key="4">
    <source>
        <dbReference type="EMBL" id="WDF81594.1"/>
    </source>
</evidence>
<gene>
    <name evidence="4" type="ORF">PQ472_06565</name>
</gene>